<dbReference type="SMART" id="SM00399">
    <property type="entry name" value="ZnF_C4"/>
    <property type="match status" value="1"/>
</dbReference>
<dbReference type="Pfam" id="PF00104">
    <property type="entry name" value="Hormone_recep"/>
    <property type="match status" value="1"/>
</dbReference>
<evidence type="ECO:0000256" key="9">
    <source>
        <dbReference type="RuleBase" id="RU004334"/>
    </source>
</evidence>
<feature type="domain" description="Nuclear receptor" evidence="10">
    <location>
        <begin position="138"/>
        <end position="215"/>
    </location>
</feature>
<dbReference type="InterPro" id="IPR000536">
    <property type="entry name" value="Nucl_hrmn_rcpt_lig-bd"/>
</dbReference>
<comment type="subcellular location">
    <subcellularLocation>
        <location evidence="9">Nucleus</location>
    </subcellularLocation>
</comment>
<dbReference type="PRINTS" id="PR00047">
    <property type="entry name" value="STROIDFINGER"/>
</dbReference>
<dbReference type="GO" id="GO:0045944">
    <property type="term" value="P:positive regulation of transcription by RNA polymerase II"/>
    <property type="evidence" value="ECO:0007669"/>
    <property type="project" value="TreeGrafter"/>
</dbReference>
<feature type="domain" description="NR LBD" evidence="11">
    <location>
        <begin position="283"/>
        <end position="525"/>
    </location>
</feature>
<comment type="caution">
    <text evidence="12">The sequence shown here is derived from an EMBL/GenBank/DDBJ whole genome shotgun (WGS) entry which is preliminary data.</text>
</comment>
<protein>
    <submittedName>
        <fullName evidence="12">Uncharacterized protein</fullName>
    </submittedName>
</protein>
<dbReference type="SMART" id="SM00430">
    <property type="entry name" value="HOLI"/>
    <property type="match status" value="1"/>
</dbReference>
<keyword evidence="6 9" id="KW-0804">Transcription</keyword>
<evidence type="ECO:0000259" key="10">
    <source>
        <dbReference type="PROSITE" id="PS51030"/>
    </source>
</evidence>
<dbReference type="PROSITE" id="PS00031">
    <property type="entry name" value="NUCLEAR_REC_DBD_1"/>
    <property type="match status" value="1"/>
</dbReference>
<keyword evidence="8 9" id="KW-0539">Nucleus</keyword>
<name>A0A814TSH7_ADIRI</name>
<dbReference type="InterPro" id="IPR001628">
    <property type="entry name" value="Znf_hrmn_rcpt"/>
</dbReference>
<evidence type="ECO:0000259" key="11">
    <source>
        <dbReference type="PROSITE" id="PS51843"/>
    </source>
</evidence>
<evidence type="ECO:0000256" key="6">
    <source>
        <dbReference type="ARBA" id="ARBA00023163"/>
    </source>
</evidence>
<keyword evidence="2 9" id="KW-0863">Zinc-finger</keyword>
<dbReference type="PANTHER" id="PTHR24082:SF283">
    <property type="entry name" value="NUCLEAR HORMONE RECEPTOR HR96"/>
    <property type="match status" value="1"/>
</dbReference>
<dbReference type="PANTHER" id="PTHR24082">
    <property type="entry name" value="NUCLEAR HORMONE RECEPTOR"/>
    <property type="match status" value="1"/>
</dbReference>
<keyword evidence="4 9" id="KW-0805">Transcription regulation</keyword>
<dbReference type="Gene3D" id="3.30.50.10">
    <property type="entry name" value="Erythroid Transcription Factor GATA-1, subunit A"/>
    <property type="match status" value="1"/>
</dbReference>
<dbReference type="GO" id="GO:0000122">
    <property type="term" value="P:negative regulation of transcription by RNA polymerase II"/>
    <property type="evidence" value="ECO:0007669"/>
    <property type="project" value="TreeGrafter"/>
</dbReference>
<dbReference type="GO" id="GO:0008270">
    <property type="term" value="F:zinc ion binding"/>
    <property type="evidence" value="ECO:0007669"/>
    <property type="project" value="UniProtKB-KW"/>
</dbReference>
<dbReference type="GO" id="GO:0000978">
    <property type="term" value="F:RNA polymerase II cis-regulatory region sequence-specific DNA binding"/>
    <property type="evidence" value="ECO:0007669"/>
    <property type="project" value="TreeGrafter"/>
</dbReference>
<dbReference type="GO" id="GO:0004879">
    <property type="term" value="F:nuclear receptor activity"/>
    <property type="evidence" value="ECO:0007669"/>
    <property type="project" value="TreeGrafter"/>
</dbReference>
<accession>A0A814TSH7</accession>
<evidence type="ECO:0000313" key="12">
    <source>
        <dbReference type="EMBL" id="CAF1164800.1"/>
    </source>
</evidence>
<evidence type="ECO:0000256" key="3">
    <source>
        <dbReference type="ARBA" id="ARBA00022833"/>
    </source>
</evidence>
<gene>
    <name evidence="12" type="ORF">EDS130_LOCUS23349</name>
</gene>
<dbReference type="Proteomes" id="UP000663852">
    <property type="component" value="Unassembled WGS sequence"/>
</dbReference>
<evidence type="ECO:0000256" key="5">
    <source>
        <dbReference type="ARBA" id="ARBA00023125"/>
    </source>
</evidence>
<dbReference type="GO" id="GO:0030154">
    <property type="term" value="P:cell differentiation"/>
    <property type="evidence" value="ECO:0007669"/>
    <property type="project" value="TreeGrafter"/>
</dbReference>
<keyword evidence="5 9" id="KW-0238">DNA-binding</keyword>
<dbReference type="Gene3D" id="1.10.565.10">
    <property type="entry name" value="Retinoid X Receptor"/>
    <property type="match status" value="1"/>
</dbReference>
<dbReference type="OrthoDB" id="9984314at2759"/>
<dbReference type="InterPro" id="IPR035500">
    <property type="entry name" value="NHR-like_dom_sf"/>
</dbReference>
<dbReference type="InterPro" id="IPR013088">
    <property type="entry name" value="Znf_NHR/GATA"/>
</dbReference>
<dbReference type="SUPFAM" id="SSF57716">
    <property type="entry name" value="Glucocorticoid receptor-like (DNA-binding domain)"/>
    <property type="match status" value="1"/>
</dbReference>
<comment type="similarity">
    <text evidence="9">Belongs to the nuclear hormone receptor family.</text>
</comment>
<keyword evidence="7 9" id="KW-0675">Receptor</keyword>
<proteinExistence type="inferred from homology"/>
<evidence type="ECO:0000256" key="8">
    <source>
        <dbReference type="ARBA" id="ARBA00023242"/>
    </source>
</evidence>
<dbReference type="AlphaFoldDB" id="A0A814TSH7"/>
<dbReference type="GO" id="GO:0005634">
    <property type="term" value="C:nucleus"/>
    <property type="evidence" value="ECO:0007669"/>
    <property type="project" value="UniProtKB-SubCell"/>
</dbReference>
<dbReference type="EMBL" id="CAJNOJ010000127">
    <property type="protein sequence ID" value="CAF1164800.1"/>
    <property type="molecule type" value="Genomic_DNA"/>
</dbReference>
<keyword evidence="3 9" id="KW-0862">Zinc</keyword>
<dbReference type="Pfam" id="PF00105">
    <property type="entry name" value="zf-C4"/>
    <property type="match status" value="1"/>
</dbReference>
<organism evidence="12 13">
    <name type="scientific">Adineta ricciae</name>
    <name type="common">Rotifer</name>
    <dbReference type="NCBI Taxonomy" id="249248"/>
    <lineage>
        <taxon>Eukaryota</taxon>
        <taxon>Metazoa</taxon>
        <taxon>Spiralia</taxon>
        <taxon>Gnathifera</taxon>
        <taxon>Rotifera</taxon>
        <taxon>Eurotatoria</taxon>
        <taxon>Bdelloidea</taxon>
        <taxon>Adinetida</taxon>
        <taxon>Adinetidae</taxon>
        <taxon>Adineta</taxon>
    </lineage>
</organism>
<evidence type="ECO:0000256" key="4">
    <source>
        <dbReference type="ARBA" id="ARBA00023015"/>
    </source>
</evidence>
<reference evidence="12" key="1">
    <citation type="submission" date="2021-02" db="EMBL/GenBank/DDBJ databases">
        <authorList>
            <person name="Nowell W R."/>
        </authorList>
    </citation>
    <scope>NUCLEOTIDE SEQUENCE</scope>
</reference>
<sequence length="525" mass="60133">MRTQFSRILFHHPLFYESFKLPHTSVFLSFPLTRHKSFIYNMPGQTKMIIVTADEDLIRQIAFNTSLKAQVIDLGNKQQPTSTTTTTTTMDSKGVNMNILAKLFQPNLNDDQLYRDALDLPQPKKPKTANQTRKKSVDLMCTICGDRAIGFNYNAPTCNSCKAFFRRNAHEPANKIRCLTGRDDCHVGHEMRRKCTPCRLKKCLQMGMRRDFVLTEEQRKERRKELEANMLLATNNSTPAQSSSSSEQTINEVEEIPMSTIDNNGNVFSDEINETVFGTLSISDWLITQSVEASFVSCLSVSPQQCIDSIDFTSDFAAIVSWSRFMDECALRFINFFRQIEDFENLHSDDRFVLIKYNVYTIFVLGKCYSYGGTNDCCAGDNCDASRKSREFFKLVDPSETLYQKFGHMVRSLVRITDQDPAFLSLLSIILLFSRGLSISNEEPLLNDPDTVNQIQLRYTNILWSHLVSKHGEMRVQKQFIDLLPVLFELQQSVKASREIFHNQSLILNNIDQIAPLFQTVLHLS</sequence>
<evidence type="ECO:0000313" key="13">
    <source>
        <dbReference type="Proteomes" id="UP000663852"/>
    </source>
</evidence>
<evidence type="ECO:0000256" key="2">
    <source>
        <dbReference type="ARBA" id="ARBA00022771"/>
    </source>
</evidence>
<dbReference type="PROSITE" id="PS51030">
    <property type="entry name" value="NUCLEAR_REC_DBD_2"/>
    <property type="match status" value="1"/>
</dbReference>
<evidence type="ECO:0000256" key="1">
    <source>
        <dbReference type="ARBA" id="ARBA00022723"/>
    </source>
</evidence>
<dbReference type="SUPFAM" id="SSF48508">
    <property type="entry name" value="Nuclear receptor ligand-binding domain"/>
    <property type="match status" value="1"/>
</dbReference>
<evidence type="ECO:0000256" key="7">
    <source>
        <dbReference type="ARBA" id="ARBA00023170"/>
    </source>
</evidence>
<dbReference type="InterPro" id="IPR050234">
    <property type="entry name" value="Nuclear_hormone_rcpt_NR1"/>
</dbReference>
<keyword evidence="1 9" id="KW-0479">Metal-binding</keyword>
<dbReference type="PROSITE" id="PS51843">
    <property type="entry name" value="NR_LBD"/>
    <property type="match status" value="1"/>
</dbReference>